<comment type="caution">
    <text evidence="1">The sequence shown here is derived from an EMBL/GenBank/DDBJ whole genome shotgun (WGS) entry which is preliminary data.</text>
</comment>
<keyword evidence="2" id="KW-1185">Reference proteome</keyword>
<dbReference type="EMBL" id="MU274907">
    <property type="protein sequence ID" value="KAI0090550.1"/>
    <property type="molecule type" value="Genomic_DNA"/>
</dbReference>
<gene>
    <name evidence="1" type="ORF">BDY19DRAFT_1034474</name>
</gene>
<name>A0ACB8U9B3_9APHY</name>
<sequence>MTYIFHNIFPLSPQQLPVHSFSSQDTDALLSAIRQTTAPHLGISLQLSVDGRVKAIAFATPNEAFYVTLQGSVRGDIATNADKRALKSDKTLAGFSMARIALHIHRDKRWHVNGVDLSSLLVSTSERPLYPSDFIQKKVSSDVNRRQVNALWYPDAASVDDDDDDDDEGDEAMRRVCLRAWISAVCADADPSAMQFAKHVNTRRASIRADHFVCLENMMLCAELLENQKPIRIENEFTAIMSDSDGLLLENARFTTRVRRSNQTSVEFHTNDGRSIIGQAISAEGKTTKIQLTQGQYRSDIKRVVVHGREELTCSENAREEFVLLILQGDIKLTNQLFINLVWFPSGNSARAERPRQPPTTAAFMKLNESQKEVAAAMISPSHPIVIAHGPPGTGKTSTIAAATDYWITQGESAWIIAQSNVGVKNIARSFVDKGITDFKIIVSKEFYVEWHEHLYVEIQENLIRADDLSQFKDAYETERSLLGSRIILCTLSTLSNPVLNSCHMFKNMPVEKLVVDEASQINVFEYMHLFHKFEDLEKVCFFGDPKQLPPFGQDAVPQLQSIFDVKHLKPTAYFLNTQYRMPIPLGEFISREVYNSKLKSHHKTHSPSSVAFIDVGKGVEASAGKSWTVCRCFARSACQRY</sequence>
<keyword evidence="1" id="KW-0378">Hydrolase</keyword>
<proteinExistence type="predicted"/>
<evidence type="ECO:0000313" key="1">
    <source>
        <dbReference type="EMBL" id="KAI0090550.1"/>
    </source>
</evidence>
<reference evidence="1" key="1">
    <citation type="journal article" date="2021" name="Environ. Microbiol.">
        <title>Gene family expansions and transcriptome signatures uncover fungal adaptations to wood decay.</title>
        <authorList>
            <person name="Hage H."/>
            <person name="Miyauchi S."/>
            <person name="Viragh M."/>
            <person name="Drula E."/>
            <person name="Min B."/>
            <person name="Chaduli D."/>
            <person name="Navarro D."/>
            <person name="Favel A."/>
            <person name="Norest M."/>
            <person name="Lesage-Meessen L."/>
            <person name="Balint B."/>
            <person name="Merenyi Z."/>
            <person name="de Eugenio L."/>
            <person name="Morin E."/>
            <person name="Martinez A.T."/>
            <person name="Baldrian P."/>
            <person name="Stursova M."/>
            <person name="Martinez M.J."/>
            <person name="Novotny C."/>
            <person name="Magnuson J.K."/>
            <person name="Spatafora J.W."/>
            <person name="Maurice S."/>
            <person name="Pangilinan J."/>
            <person name="Andreopoulos W."/>
            <person name="LaButti K."/>
            <person name="Hundley H."/>
            <person name="Na H."/>
            <person name="Kuo A."/>
            <person name="Barry K."/>
            <person name="Lipzen A."/>
            <person name="Henrissat B."/>
            <person name="Riley R."/>
            <person name="Ahrendt S."/>
            <person name="Nagy L.G."/>
            <person name="Grigoriev I.V."/>
            <person name="Martin F."/>
            <person name="Rosso M.N."/>
        </authorList>
    </citation>
    <scope>NUCLEOTIDE SEQUENCE</scope>
    <source>
        <strain evidence="1">CBS 384.51</strain>
    </source>
</reference>
<accession>A0ACB8U9B3</accession>
<evidence type="ECO:0000313" key="2">
    <source>
        <dbReference type="Proteomes" id="UP001055072"/>
    </source>
</evidence>
<protein>
    <submittedName>
        <fullName evidence="1">P-loop containing nucleoside triphosphate hydrolase protein</fullName>
    </submittedName>
</protein>
<dbReference type="Proteomes" id="UP001055072">
    <property type="component" value="Unassembled WGS sequence"/>
</dbReference>
<organism evidence="1 2">
    <name type="scientific">Irpex rosettiformis</name>
    <dbReference type="NCBI Taxonomy" id="378272"/>
    <lineage>
        <taxon>Eukaryota</taxon>
        <taxon>Fungi</taxon>
        <taxon>Dikarya</taxon>
        <taxon>Basidiomycota</taxon>
        <taxon>Agaricomycotina</taxon>
        <taxon>Agaricomycetes</taxon>
        <taxon>Polyporales</taxon>
        <taxon>Irpicaceae</taxon>
        <taxon>Irpex</taxon>
    </lineage>
</organism>